<comment type="caution">
    <text evidence="1">The sequence shown here is derived from an EMBL/GenBank/DDBJ whole genome shotgun (WGS) entry which is preliminary data.</text>
</comment>
<gene>
    <name evidence="1" type="ORF">D3227_19690</name>
</gene>
<dbReference type="Proteomes" id="UP000272706">
    <property type="component" value="Unassembled WGS sequence"/>
</dbReference>
<reference evidence="1 2" key="1">
    <citation type="submission" date="2018-09" db="EMBL/GenBank/DDBJ databases">
        <title>Mesorhizobium carmichaelinearum sp. nov. isolated from Carmichaelinea spp. root nodules in New Zealand.</title>
        <authorList>
            <person name="De Meyer S.E."/>
        </authorList>
    </citation>
    <scope>NUCLEOTIDE SEQUENCE [LARGE SCALE GENOMIC DNA]</scope>
    <source>
        <strain evidence="1 2">ICMP19557</strain>
    </source>
</reference>
<protein>
    <submittedName>
        <fullName evidence="1">Uncharacterized protein</fullName>
    </submittedName>
</protein>
<evidence type="ECO:0000313" key="2">
    <source>
        <dbReference type="Proteomes" id="UP000272706"/>
    </source>
</evidence>
<keyword evidence="2" id="KW-1185">Reference proteome</keyword>
<sequence>MQQRLISEAVGHFSEMSIFCATNRTATMHEDEGSTPDKLQAMLDVIARSGHSTQSAQADVGKLKADAATAAAVLVEFYGDTALERARLLESRSPQSHFARMVTAEVSRHSKVPPRS</sequence>
<dbReference type="EMBL" id="QZWZ01000015">
    <property type="protein sequence ID" value="RJT36335.1"/>
    <property type="molecule type" value="Genomic_DNA"/>
</dbReference>
<accession>A0A3A5KSU6</accession>
<proteinExistence type="predicted"/>
<dbReference type="AlphaFoldDB" id="A0A3A5KSU6"/>
<name>A0A3A5KSU6_9HYPH</name>
<organism evidence="1 2">
    <name type="scientific">Mesorhizobium waimense</name>
    <dbReference type="NCBI Taxonomy" id="1300307"/>
    <lineage>
        <taxon>Bacteria</taxon>
        <taxon>Pseudomonadati</taxon>
        <taxon>Pseudomonadota</taxon>
        <taxon>Alphaproteobacteria</taxon>
        <taxon>Hyphomicrobiales</taxon>
        <taxon>Phyllobacteriaceae</taxon>
        <taxon>Mesorhizobium</taxon>
    </lineage>
</organism>
<evidence type="ECO:0000313" key="1">
    <source>
        <dbReference type="EMBL" id="RJT36335.1"/>
    </source>
</evidence>